<accession>A0ABR7LQF4</accession>
<feature type="region of interest" description="Disordered" evidence="1">
    <location>
        <begin position="165"/>
        <end position="185"/>
    </location>
</feature>
<sequence length="502" mass="54177">MPLSLVVDRIFGDRPFAEISDPALAVADEHGGLLAVAGASGFGRRVPVGVYGTGDLTCRALFRSRYPVHAMAFHPTLPLLAVGTGMYDGGYFFRGELLILHLEAGKTISLIEGHFGRQVLGLEWLAPQALRVLMAPPDDWQDEKAHVDGHVAVVRRPDWNAVPARSLTGHDLAGPRVSAPRRDGREAAREAVTQLSADWEPRRDVRAVERLSDGRILAALGGTQLESWLPSGEREWAVPDEEGGREIVVAADETTAWVALERPEWQERPQSVVQLSLSNGTQLDHVVPSAPASLVRCADDRPALAPCRHGDRSRGAFPVRRGSHLYFIKPEDEERGAARARVVAVALPTLAARQPSEPLEAEIRSLFPYSWAPGETHFGGPGVETTDETLVHAGTVYDGHGLQPGGSFVVRRPLTNGTPHWVFRTDRPATALDADANTAYVAYVTYDDGEIVALKLHDGTVRWRQNLTVGAVSAVPTALTIGGPGSLLIGTSDGRILDCSTV</sequence>
<name>A0ABR7LQF4_9ACTN</name>
<comment type="caution">
    <text evidence="2">The sequence shown here is derived from an EMBL/GenBank/DDBJ whole genome shotgun (WGS) entry which is preliminary data.</text>
</comment>
<dbReference type="EMBL" id="JABVEC010000010">
    <property type="protein sequence ID" value="MBC6466814.1"/>
    <property type="molecule type" value="Genomic_DNA"/>
</dbReference>
<dbReference type="SUPFAM" id="SSF50969">
    <property type="entry name" value="YVTN repeat-like/Quinoprotein amine dehydrogenase"/>
    <property type="match status" value="1"/>
</dbReference>
<keyword evidence="3" id="KW-1185">Reference proteome</keyword>
<dbReference type="RefSeq" id="WP_187243835.1">
    <property type="nucleotide sequence ID" value="NZ_BAAAOK010000027.1"/>
</dbReference>
<gene>
    <name evidence="2" type="ORF">HKK74_15080</name>
</gene>
<evidence type="ECO:0000256" key="1">
    <source>
        <dbReference type="SAM" id="MobiDB-lite"/>
    </source>
</evidence>
<dbReference type="InterPro" id="IPR015943">
    <property type="entry name" value="WD40/YVTN_repeat-like_dom_sf"/>
</dbReference>
<evidence type="ECO:0000313" key="2">
    <source>
        <dbReference type="EMBL" id="MBC6466814.1"/>
    </source>
</evidence>
<dbReference type="Proteomes" id="UP000805614">
    <property type="component" value="Unassembled WGS sequence"/>
</dbReference>
<proteinExistence type="predicted"/>
<protein>
    <recommendedName>
        <fullName evidence="4">PQQ-binding-like beta-propeller repeat protein</fullName>
    </recommendedName>
</protein>
<evidence type="ECO:0000313" key="3">
    <source>
        <dbReference type="Proteomes" id="UP000805614"/>
    </source>
</evidence>
<organism evidence="2 3">
    <name type="scientific">Actinomadura alba</name>
    <dbReference type="NCBI Taxonomy" id="406431"/>
    <lineage>
        <taxon>Bacteria</taxon>
        <taxon>Bacillati</taxon>
        <taxon>Actinomycetota</taxon>
        <taxon>Actinomycetes</taxon>
        <taxon>Streptosporangiales</taxon>
        <taxon>Thermomonosporaceae</taxon>
        <taxon>Actinomadura</taxon>
    </lineage>
</organism>
<evidence type="ECO:0008006" key="4">
    <source>
        <dbReference type="Google" id="ProtNLM"/>
    </source>
</evidence>
<dbReference type="Gene3D" id="2.130.10.10">
    <property type="entry name" value="YVTN repeat-like/Quinoprotein amine dehydrogenase"/>
    <property type="match status" value="1"/>
</dbReference>
<reference evidence="2 3" key="1">
    <citation type="submission" date="2020-06" db="EMBL/GenBank/DDBJ databases">
        <title>Actinomadura xiongansis sp. nov., isolated from soil of Baiyangdian.</title>
        <authorList>
            <person name="Zhang X."/>
        </authorList>
    </citation>
    <scope>NUCLEOTIDE SEQUENCE [LARGE SCALE GENOMIC DNA]</scope>
    <source>
        <strain evidence="2 3">HBUM206468</strain>
    </source>
</reference>
<dbReference type="InterPro" id="IPR011044">
    <property type="entry name" value="Quino_amine_DH_bsu"/>
</dbReference>